<comment type="caution">
    <text evidence="1">The sequence shown here is derived from an EMBL/GenBank/DDBJ whole genome shotgun (WGS) entry which is preliminary data.</text>
</comment>
<gene>
    <name evidence="1" type="ORF">Tsubulata_016064</name>
</gene>
<dbReference type="Proteomes" id="UP001141552">
    <property type="component" value="Unassembled WGS sequence"/>
</dbReference>
<proteinExistence type="predicted"/>
<accession>A0A9Q0FKI9</accession>
<keyword evidence="2" id="KW-1185">Reference proteome</keyword>
<dbReference type="AlphaFoldDB" id="A0A9Q0FKI9"/>
<sequence>MSMHAKHLIDCLSEEKKDLLREVGSMMTIEDALTKENKTLKNDIQTLPRGGLNRFISDKNTTIAWFPNFCNYLTT</sequence>
<name>A0A9Q0FKI9_9ROSI</name>
<reference evidence="1" key="2">
    <citation type="journal article" date="2023" name="Plants (Basel)">
        <title>Annotation of the Turnera subulata (Passifloraceae) Draft Genome Reveals the S-Locus Evolved after the Divergence of Turneroideae from Passifloroideae in a Stepwise Manner.</title>
        <authorList>
            <person name="Henning P.M."/>
            <person name="Roalson E.H."/>
            <person name="Mir W."/>
            <person name="McCubbin A.G."/>
            <person name="Shore J.S."/>
        </authorList>
    </citation>
    <scope>NUCLEOTIDE SEQUENCE</scope>
    <source>
        <strain evidence="1">F60SS</strain>
    </source>
</reference>
<protein>
    <submittedName>
        <fullName evidence="1">Uncharacterized protein</fullName>
    </submittedName>
</protein>
<organism evidence="1 2">
    <name type="scientific">Turnera subulata</name>
    <dbReference type="NCBI Taxonomy" id="218843"/>
    <lineage>
        <taxon>Eukaryota</taxon>
        <taxon>Viridiplantae</taxon>
        <taxon>Streptophyta</taxon>
        <taxon>Embryophyta</taxon>
        <taxon>Tracheophyta</taxon>
        <taxon>Spermatophyta</taxon>
        <taxon>Magnoliopsida</taxon>
        <taxon>eudicotyledons</taxon>
        <taxon>Gunneridae</taxon>
        <taxon>Pentapetalae</taxon>
        <taxon>rosids</taxon>
        <taxon>fabids</taxon>
        <taxon>Malpighiales</taxon>
        <taxon>Passifloraceae</taxon>
        <taxon>Turnera</taxon>
    </lineage>
</organism>
<reference evidence="1" key="1">
    <citation type="submission" date="2022-02" db="EMBL/GenBank/DDBJ databases">
        <authorList>
            <person name="Henning P.M."/>
            <person name="McCubbin A.G."/>
            <person name="Shore J.S."/>
        </authorList>
    </citation>
    <scope>NUCLEOTIDE SEQUENCE</scope>
    <source>
        <strain evidence="1">F60SS</strain>
        <tissue evidence="1">Leaves</tissue>
    </source>
</reference>
<feature type="non-terminal residue" evidence="1">
    <location>
        <position position="75"/>
    </location>
</feature>
<evidence type="ECO:0000313" key="2">
    <source>
        <dbReference type="Proteomes" id="UP001141552"/>
    </source>
</evidence>
<evidence type="ECO:0000313" key="1">
    <source>
        <dbReference type="EMBL" id="KAJ4833193.1"/>
    </source>
</evidence>
<dbReference type="EMBL" id="JAKUCV010005001">
    <property type="protein sequence ID" value="KAJ4833193.1"/>
    <property type="molecule type" value="Genomic_DNA"/>
</dbReference>